<evidence type="ECO:0000313" key="3">
    <source>
        <dbReference type="WBParaSite" id="EVEC_0000549001-mRNA-1"/>
    </source>
</evidence>
<evidence type="ECO:0000313" key="2">
    <source>
        <dbReference type="Proteomes" id="UP000274131"/>
    </source>
</evidence>
<name>A0A0N4V5H8_ENTVE</name>
<gene>
    <name evidence="1" type="ORF">EVEC_LOCUS5101</name>
</gene>
<evidence type="ECO:0000313" key="1">
    <source>
        <dbReference type="EMBL" id="VDD90350.1"/>
    </source>
</evidence>
<sequence length="89" mass="9400">MSVLLGEQKSSRIVRSTWSGGNAPAGNFDGNPVLFGPVQMVKVIAIPAIINRAPKITLRDMDASPTIRPIIAVNKKVKELTSGTTSVNG</sequence>
<reference evidence="3" key="1">
    <citation type="submission" date="2017-02" db="UniProtKB">
        <authorList>
            <consortium name="WormBaseParasite"/>
        </authorList>
    </citation>
    <scope>IDENTIFICATION</scope>
</reference>
<accession>A0A0N4V5H8</accession>
<dbReference type="EMBL" id="UXUI01008053">
    <property type="protein sequence ID" value="VDD90350.1"/>
    <property type="molecule type" value="Genomic_DNA"/>
</dbReference>
<dbReference type="Proteomes" id="UP000274131">
    <property type="component" value="Unassembled WGS sequence"/>
</dbReference>
<protein>
    <submittedName>
        <fullName evidence="3">TonB-dependent receptor</fullName>
    </submittedName>
</protein>
<reference evidence="1 2" key="2">
    <citation type="submission" date="2018-10" db="EMBL/GenBank/DDBJ databases">
        <authorList>
            <consortium name="Pathogen Informatics"/>
        </authorList>
    </citation>
    <scope>NUCLEOTIDE SEQUENCE [LARGE SCALE GENOMIC DNA]</scope>
</reference>
<organism evidence="3">
    <name type="scientific">Enterobius vermicularis</name>
    <name type="common">Human pinworm</name>
    <dbReference type="NCBI Taxonomy" id="51028"/>
    <lineage>
        <taxon>Eukaryota</taxon>
        <taxon>Metazoa</taxon>
        <taxon>Ecdysozoa</taxon>
        <taxon>Nematoda</taxon>
        <taxon>Chromadorea</taxon>
        <taxon>Rhabditida</taxon>
        <taxon>Spirurina</taxon>
        <taxon>Oxyuridomorpha</taxon>
        <taxon>Oxyuroidea</taxon>
        <taxon>Oxyuridae</taxon>
        <taxon>Enterobius</taxon>
    </lineage>
</organism>
<dbReference type="WBParaSite" id="EVEC_0000549001-mRNA-1">
    <property type="protein sequence ID" value="EVEC_0000549001-mRNA-1"/>
    <property type="gene ID" value="EVEC_0000549001"/>
</dbReference>
<keyword evidence="2" id="KW-1185">Reference proteome</keyword>
<dbReference type="AlphaFoldDB" id="A0A0N4V5H8"/>
<proteinExistence type="predicted"/>